<proteinExistence type="inferred from homology"/>
<evidence type="ECO:0000313" key="6">
    <source>
        <dbReference type="Proteomes" id="UP001597448"/>
    </source>
</evidence>
<feature type="transmembrane region" description="Helical" evidence="3">
    <location>
        <begin position="6"/>
        <end position="24"/>
    </location>
</feature>
<keyword evidence="3" id="KW-0812">Transmembrane</keyword>
<dbReference type="Gene3D" id="1.10.3730.20">
    <property type="match status" value="1"/>
</dbReference>
<keyword evidence="3" id="KW-1133">Transmembrane helix</keyword>
<comment type="similarity">
    <text evidence="2">Belongs to the EamA transporter family.</text>
</comment>
<evidence type="ECO:0000256" key="3">
    <source>
        <dbReference type="SAM" id="Phobius"/>
    </source>
</evidence>
<feature type="transmembrane region" description="Helical" evidence="3">
    <location>
        <begin position="88"/>
        <end position="105"/>
    </location>
</feature>
<accession>A0ABW5FH11</accession>
<dbReference type="RefSeq" id="WP_209994787.1">
    <property type="nucleotide sequence ID" value="NZ_JBHSVQ010000001.1"/>
</dbReference>
<dbReference type="InterPro" id="IPR000620">
    <property type="entry name" value="EamA_dom"/>
</dbReference>
<gene>
    <name evidence="5" type="ORF">ACFSX3_31095</name>
</gene>
<comment type="subcellular location">
    <subcellularLocation>
        <location evidence="1">Endomembrane system</location>
        <topology evidence="1">Multi-pass membrane protein</topology>
    </subcellularLocation>
</comment>
<organism evidence="5 6">
    <name type="scientific">Paenibacillus rhizoplanae</name>
    <dbReference type="NCBI Taxonomy" id="1917181"/>
    <lineage>
        <taxon>Bacteria</taxon>
        <taxon>Bacillati</taxon>
        <taxon>Bacillota</taxon>
        <taxon>Bacilli</taxon>
        <taxon>Bacillales</taxon>
        <taxon>Paenibacillaceae</taxon>
        <taxon>Paenibacillus</taxon>
    </lineage>
</organism>
<name>A0ABW5FH11_9BACL</name>
<dbReference type="Proteomes" id="UP001597448">
    <property type="component" value="Unassembled WGS sequence"/>
</dbReference>
<sequence length="106" mass="12004">MKNELFLYFLLIVMTILGSLGSVFFKSFTVKKQYSLLFFGLSLYGGGALLNIYLLKKLPYTLIVPANALTFFWTILLAKIFFKETIGLLKISGLIFILLGLLLLVR</sequence>
<evidence type="ECO:0000313" key="5">
    <source>
        <dbReference type="EMBL" id="MFD2414300.1"/>
    </source>
</evidence>
<dbReference type="Pfam" id="PF00892">
    <property type="entry name" value="EamA"/>
    <property type="match status" value="1"/>
</dbReference>
<dbReference type="SUPFAM" id="SSF103481">
    <property type="entry name" value="Multidrug resistance efflux transporter EmrE"/>
    <property type="match status" value="1"/>
</dbReference>
<evidence type="ECO:0000259" key="4">
    <source>
        <dbReference type="Pfam" id="PF00892"/>
    </source>
</evidence>
<protein>
    <submittedName>
        <fullName evidence="5">EamA family transporter</fullName>
    </submittedName>
</protein>
<keyword evidence="6" id="KW-1185">Reference proteome</keyword>
<keyword evidence="3" id="KW-0472">Membrane</keyword>
<feature type="domain" description="EamA" evidence="4">
    <location>
        <begin position="10"/>
        <end position="105"/>
    </location>
</feature>
<dbReference type="InterPro" id="IPR037185">
    <property type="entry name" value="EmrE-like"/>
</dbReference>
<evidence type="ECO:0000256" key="2">
    <source>
        <dbReference type="ARBA" id="ARBA00007362"/>
    </source>
</evidence>
<reference evidence="6" key="1">
    <citation type="journal article" date="2019" name="Int. J. Syst. Evol. Microbiol.">
        <title>The Global Catalogue of Microorganisms (GCM) 10K type strain sequencing project: providing services to taxonomists for standard genome sequencing and annotation.</title>
        <authorList>
            <consortium name="The Broad Institute Genomics Platform"/>
            <consortium name="The Broad Institute Genome Sequencing Center for Infectious Disease"/>
            <person name="Wu L."/>
            <person name="Ma J."/>
        </authorList>
    </citation>
    <scope>NUCLEOTIDE SEQUENCE [LARGE SCALE GENOMIC DNA]</scope>
    <source>
        <strain evidence="6">CCM 8725</strain>
    </source>
</reference>
<dbReference type="EMBL" id="JBHUKY010000100">
    <property type="protein sequence ID" value="MFD2414300.1"/>
    <property type="molecule type" value="Genomic_DNA"/>
</dbReference>
<feature type="transmembrane region" description="Helical" evidence="3">
    <location>
        <begin position="36"/>
        <end position="54"/>
    </location>
</feature>
<evidence type="ECO:0000256" key="1">
    <source>
        <dbReference type="ARBA" id="ARBA00004127"/>
    </source>
</evidence>
<comment type="caution">
    <text evidence="5">The sequence shown here is derived from an EMBL/GenBank/DDBJ whole genome shotgun (WGS) entry which is preliminary data.</text>
</comment>
<feature type="transmembrane region" description="Helical" evidence="3">
    <location>
        <begin position="60"/>
        <end position="81"/>
    </location>
</feature>